<dbReference type="Pfam" id="PF01268">
    <property type="entry name" value="FTHFS"/>
    <property type="match status" value="1"/>
</dbReference>
<name>A0A8T2P0E4_9TELE</name>
<gene>
    <name evidence="7" type="ORF">JZ751_010540</name>
</gene>
<evidence type="ECO:0000256" key="3">
    <source>
        <dbReference type="ARBA" id="ARBA00022563"/>
    </source>
</evidence>
<evidence type="ECO:0000256" key="5">
    <source>
        <dbReference type="ARBA" id="ARBA00022741"/>
    </source>
</evidence>
<sequence length="337" mass="37307">MKTVVTRRPTCSPLQNLSLLEQGCGHLRRQVQNARAFGVPVVVAVNVFPTDTDAELDLVCHAARLAGAFDAARCSAWAEGGAGAVGLGEAVQRAAEEPSKFRFLYNAELPITDKIRTIAMEMYGADDVELLPEAKRKVELYAQQGYGSLPVCMAKTPFSLSHDPDRKGVPAGFVLPILDIGVNVGAEYLYALVNATWHQPPNSPSQTEMELFQRNAVHAFQLHHCTPRRPWPAPTTSTAGKRRQIATRYDIHAMFSFSLSETLCRQMNSIPQKKRVRNSDCTPQGETPVACWCSFPTVFSGQAFSWQRAHPLIVEVLLYDLSLESHREDMALPGGWW</sequence>
<evidence type="ECO:0000256" key="2">
    <source>
        <dbReference type="ARBA" id="ARBA00012295"/>
    </source>
</evidence>
<dbReference type="FunFam" id="3.10.410.10:FF:000001">
    <property type="entry name" value="Putative formate--tetrahydrofolate ligase"/>
    <property type="match status" value="1"/>
</dbReference>
<dbReference type="GO" id="GO:0004329">
    <property type="term" value="F:formate-tetrahydrofolate ligase activity"/>
    <property type="evidence" value="ECO:0007669"/>
    <property type="project" value="UniProtKB-EC"/>
</dbReference>
<organism evidence="7 8">
    <name type="scientific">Albula glossodonta</name>
    <name type="common">roundjaw bonefish</name>
    <dbReference type="NCBI Taxonomy" id="121402"/>
    <lineage>
        <taxon>Eukaryota</taxon>
        <taxon>Metazoa</taxon>
        <taxon>Chordata</taxon>
        <taxon>Craniata</taxon>
        <taxon>Vertebrata</taxon>
        <taxon>Euteleostomi</taxon>
        <taxon>Actinopterygii</taxon>
        <taxon>Neopterygii</taxon>
        <taxon>Teleostei</taxon>
        <taxon>Albuliformes</taxon>
        <taxon>Albulidae</taxon>
        <taxon>Albula</taxon>
    </lineage>
</organism>
<dbReference type="EC" id="6.3.4.3" evidence="2"/>
<dbReference type="AlphaFoldDB" id="A0A8T2P0E4"/>
<keyword evidence="5" id="KW-0547">Nucleotide-binding</keyword>
<accession>A0A8T2P0E4</accession>
<dbReference type="SUPFAM" id="SSF52540">
    <property type="entry name" value="P-loop containing nucleoside triphosphate hydrolases"/>
    <property type="match status" value="1"/>
</dbReference>
<evidence type="ECO:0000256" key="4">
    <source>
        <dbReference type="ARBA" id="ARBA00022598"/>
    </source>
</evidence>
<dbReference type="GO" id="GO:0046653">
    <property type="term" value="P:tetrahydrofolate metabolic process"/>
    <property type="evidence" value="ECO:0007669"/>
    <property type="project" value="UniProtKB-ARBA"/>
</dbReference>
<keyword evidence="8" id="KW-1185">Reference proteome</keyword>
<keyword evidence="6" id="KW-0067">ATP-binding</keyword>
<evidence type="ECO:0000256" key="1">
    <source>
        <dbReference type="ARBA" id="ARBA00004777"/>
    </source>
</evidence>
<dbReference type="EMBL" id="JAFBMS010000019">
    <property type="protein sequence ID" value="KAG9344851.1"/>
    <property type="molecule type" value="Genomic_DNA"/>
</dbReference>
<dbReference type="Gene3D" id="3.40.50.300">
    <property type="entry name" value="P-loop containing nucleotide triphosphate hydrolases"/>
    <property type="match status" value="1"/>
</dbReference>
<comment type="caution">
    <text evidence="7">The sequence shown here is derived from an EMBL/GenBank/DDBJ whole genome shotgun (WGS) entry which is preliminary data.</text>
</comment>
<protein>
    <recommendedName>
        <fullName evidence="2">formate--tetrahydrofolate ligase</fullName>
        <ecNumber evidence="2">6.3.4.3</ecNumber>
    </recommendedName>
</protein>
<dbReference type="InterPro" id="IPR000559">
    <property type="entry name" value="Formate_THF_ligase"/>
</dbReference>
<evidence type="ECO:0000256" key="6">
    <source>
        <dbReference type="ARBA" id="ARBA00022840"/>
    </source>
</evidence>
<comment type="pathway">
    <text evidence="1">One-carbon metabolism; tetrahydrofolate interconversion.</text>
</comment>
<keyword evidence="4" id="KW-0436">Ligase</keyword>
<evidence type="ECO:0000313" key="7">
    <source>
        <dbReference type="EMBL" id="KAG9344851.1"/>
    </source>
</evidence>
<dbReference type="GO" id="GO:0005524">
    <property type="term" value="F:ATP binding"/>
    <property type="evidence" value="ECO:0007669"/>
    <property type="project" value="UniProtKB-KW"/>
</dbReference>
<proteinExistence type="predicted"/>
<dbReference type="OrthoDB" id="1845775at2759"/>
<dbReference type="Gene3D" id="3.10.410.10">
    <property type="entry name" value="Formyltetrahydrofolate synthetase, domain 3"/>
    <property type="match status" value="1"/>
</dbReference>
<keyword evidence="3" id="KW-0554">One-carbon metabolism</keyword>
<dbReference type="Proteomes" id="UP000824540">
    <property type="component" value="Unassembled WGS sequence"/>
</dbReference>
<evidence type="ECO:0000313" key="8">
    <source>
        <dbReference type="Proteomes" id="UP000824540"/>
    </source>
</evidence>
<dbReference type="GO" id="GO:0006730">
    <property type="term" value="P:one-carbon metabolic process"/>
    <property type="evidence" value="ECO:0007669"/>
    <property type="project" value="UniProtKB-KW"/>
</dbReference>
<reference evidence="7" key="1">
    <citation type="thesis" date="2021" institute="BYU ScholarsArchive" country="Provo, UT, USA">
        <title>Applications of and Algorithms for Genome Assembly and Genomic Analyses with an Emphasis on Marine Teleosts.</title>
        <authorList>
            <person name="Pickett B.D."/>
        </authorList>
    </citation>
    <scope>NUCLEOTIDE SEQUENCE</scope>
    <source>
        <strain evidence="7">HI-2016</strain>
    </source>
</reference>
<dbReference type="InterPro" id="IPR027417">
    <property type="entry name" value="P-loop_NTPase"/>
</dbReference>